<comment type="function">
    <text evidence="7">Component of the Mediator complex, a coactivator involved in the regulated transcription of nearly all RNA polymerase II-dependent genes. Mediator functions as a bridge to convey information from gene-specific regulatory proteins to the basal RNA polymerase II transcription machinery. Mediator is recruited to promoters by direct interactions with regulatory proteins and serves as a scaffold for the assembly of a functional preinitiation complex with RNA polymerase II and the general transcription factors.</text>
</comment>
<dbReference type="SUPFAM" id="SSF140718">
    <property type="entry name" value="Mediator hinge subcomplex-like"/>
    <property type="match status" value="1"/>
</dbReference>
<dbReference type="Pfam" id="PF05983">
    <property type="entry name" value="Med7"/>
    <property type="match status" value="1"/>
</dbReference>
<comment type="caution">
    <text evidence="11">The sequence shown here is derived from an EMBL/GenBank/DDBJ whole genome shotgun (WGS) entry which is preliminary data.</text>
</comment>
<dbReference type="GO" id="GO:0006357">
    <property type="term" value="P:regulation of transcription by RNA polymerase II"/>
    <property type="evidence" value="ECO:0007669"/>
    <property type="project" value="InterPro"/>
</dbReference>
<evidence type="ECO:0000256" key="7">
    <source>
        <dbReference type="ARBA" id="ARBA00025687"/>
    </source>
</evidence>
<name>A0A6B0RCX0_9CETA</name>
<keyword evidence="10" id="KW-1133">Transmembrane helix</keyword>
<reference evidence="11" key="1">
    <citation type="submission" date="2019-10" db="EMBL/GenBank/DDBJ databases">
        <title>The sequence and de novo assembly of the wild yak genome.</title>
        <authorList>
            <person name="Liu Y."/>
        </authorList>
    </citation>
    <scope>NUCLEOTIDE SEQUENCE [LARGE SCALE GENOMIC DNA]</scope>
    <source>
        <strain evidence="11">WY2019</strain>
    </source>
</reference>
<evidence type="ECO:0000256" key="2">
    <source>
        <dbReference type="ARBA" id="ARBA00009994"/>
    </source>
</evidence>
<evidence type="ECO:0000256" key="3">
    <source>
        <dbReference type="ARBA" id="ARBA00023015"/>
    </source>
</evidence>
<feature type="transmembrane region" description="Helical" evidence="10">
    <location>
        <begin position="343"/>
        <end position="364"/>
    </location>
</feature>
<organism evidence="11 12">
    <name type="scientific">Bos mutus</name>
    <name type="common">wild yak</name>
    <dbReference type="NCBI Taxonomy" id="72004"/>
    <lineage>
        <taxon>Eukaryota</taxon>
        <taxon>Metazoa</taxon>
        <taxon>Chordata</taxon>
        <taxon>Craniata</taxon>
        <taxon>Vertebrata</taxon>
        <taxon>Euteleostomi</taxon>
        <taxon>Mammalia</taxon>
        <taxon>Eutheria</taxon>
        <taxon>Laurasiatheria</taxon>
        <taxon>Artiodactyla</taxon>
        <taxon>Ruminantia</taxon>
        <taxon>Pecora</taxon>
        <taxon>Bovidae</taxon>
        <taxon>Bovinae</taxon>
        <taxon>Bos</taxon>
    </lineage>
</organism>
<dbReference type="PANTHER" id="PTHR15498">
    <property type="entry name" value="T-CELL IMMUNOGLOBULIN AND MUCIN DOMAIN CONTAINING TIM"/>
    <property type="match status" value="1"/>
</dbReference>
<evidence type="ECO:0000256" key="1">
    <source>
        <dbReference type="ARBA" id="ARBA00004123"/>
    </source>
</evidence>
<comment type="subcellular location">
    <subcellularLocation>
        <location evidence="1 8">Nucleus</location>
    </subcellularLocation>
</comment>
<dbReference type="GO" id="GO:0016592">
    <property type="term" value="C:mediator complex"/>
    <property type="evidence" value="ECO:0007669"/>
    <property type="project" value="InterPro"/>
</dbReference>
<keyword evidence="10" id="KW-0812">Transmembrane</keyword>
<dbReference type="EMBL" id="VBQZ03000035">
    <property type="protein sequence ID" value="MXQ86871.1"/>
    <property type="molecule type" value="Genomic_DNA"/>
</dbReference>
<evidence type="ECO:0000256" key="9">
    <source>
        <dbReference type="SAM" id="MobiDB-lite"/>
    </source>
</evidence>
<gene>
    <name evidence="11" type="ORF">E5288_WYG019386</name>
</gene>
<evidence type="ECO:0000256" key="4">
    <source>
        <dbReference type="ARBA" id="ARBA00023159"/>
    </source>
</evidence>
<sequence length="430" mass="49082">MGEPQQVSALPPPPMQYIKEYTDENIQEGLAPKPPPPIKDSYMMFGNQFQCDDLIIRPLESQGIERLHPMQFDHKKELRKLNMSILINFLDLLDILIRSPGSIKREEKLEDLKLLFVHVHHLINEYRPHQARETLRVMMEVQKRQRLETAERFQKHLERVIEMIQNCLASLPDDLPHSEAGMRVKTEPMDADDSNNCIGQNEQQRENSGHRRDQIIEKDAALCVLIDEMNERPVIYSQRRCSGRFGSLACVSLLLLCLQFFFCCHFSAVREASSLRWFLTLAKVTPAWTPWRDITTAFPRMLTTKGPVSETRTLKTLHDKNQTEISTLATELQDMGATTRTGLYIGAGVFAGLALILISGGLILKWYSDRKEKIQNSSLITLANLSPSGLANTAAEGMHPVENIYIIEENIYEVEDPYECYCSVNSGHQS</sequence>
<evidence type="ECO:0000256" key="8">
    <source>
        <dbReference type="RuleBase" id="RU364060"/>
    </source>
</evidence>
<dbReference type="InterPro" id="IPR037212">
    <property type="entry name" value="Med7/Med21-like"/>
</dbReference>
<dbReference type="InterPro" id="IPR051669">
    <property type="entry name" value="Immune_Mod/Transcr_Coactivator"/>
</dbReference>
<evidence type="ECO:0000256" key="5">
    <source>
        <dbReference type="ARBA" id="ARBA00023163"/>
    </source>
</evidence>
<comment type="subunit">
    <text evidence="8">Component of the Mediator complex.</text>
</comment>
<evidence type="ECO:0000256" key="6">
    <source>
        <dbReference type="ARBA" id="ARBA00023242"/>
    </source>
</evidence>
<dbReference type="AlphaFoldDB" id="A0A6B0RCX0"/>
<dbReference type="InterPro" id="IPR044888">
    <property type="entry name" value="Mediatior_Med7_sf"/>
</dbReference>
<accession>A0A6B0RCX0</accession>
<protein>
    <recommendedName>
        <fullName evidence="8">Mediator of RNA polymerase II transcription subunit 7</fullName>
    </recommendedName>
</protein>
<dbReference type="PANTHER" id="PTHR15498:SF72">
    <property type="entry name" value="MEDIATOR OF RNA POLYMERASE II TRANSCRIPTION SUBUNIT 7"/>
    <property type="match status" value="1"/>
</dbReference>
<keyword evidence="5 8" id="KW-0804">Transcription</keyword>
<evidence type="ECO:0000256" key="10">
    <source>
        <dbReference type="SAM" id="Phobius"/>
    </source>
</evidence>
<dbReference type="GO" id="GO:0003712">
    <property type="term" value="F:transcription coregulator activity"/>
    <property type="evidence" value="ECO:0007669"/>
    <property type="project" value="InterPro"/>
</dbReference>
<dbReference type="Proteomes" id="UP000322234">
    <property type="component" value="Unassembled WGS sequence"/>
</dbReference>
<proteinExistence type="inferred from homology"/>
<keyword evidence="3 8" id="KW-0805">Transcription regulation</keyword>
<dbReference type="InterPro" id="IPR009244">
    <property type="entry name" value="Mediatior_Med7"/>
</dbReference>
<keyword evidence="4 8" id="KW-0010">Activator</keyword>
<evidence type="ECO:0000313" key="11">
    <source>
        <dbReference type="EMBL" id="MXQ86871.1"/>
    </source>
</evidence>
<keyword evidence="6 8" id="KW-0539">Nucleus</keyword>
<keyword evidence="10" id="KW-0472">Membrane</keyword>
<feature type="transmembrane region" description="Helical" evidence="10">
    <location>
        <begin position="245"/>
        <end position="268"/>
    </location>
</feature>
<feature type="region of interest" description="Disordered" evidence="9">
    <location>
        <begin position="187"/>
        <end position="211"/>
    </location>
</feature>
<dbReference type="Gene3D" id="6.10.140.200">
    <property type="match status" value="1"/>
</dbReference>
<keyword evidence="12" id="KW-1185">Reference proteome</keyword>
<evidence type="ECO:0000313" key="12">
    <source>
        <dbReference type="Proteomes" id="UP000322234"/>
    </source>
</evidence>
<comment type="similarity">
    <text evidence="2 8">Belongs to the Mediator complex subunit 7 family.</text>
</comment>